<sequence length="69" mass="7955">VFGVLWITVLLFFWVTKRKLEVPTGPEVQTPKVWSLFFKVAGMSPWAPQVPVSPTPPYQRGHFPTAFRR</sequence>
<evidence type="ECO:0000313" key="3">
    <source>
        <dbReference type="Proteomes" id="UP000236370"/>
    </source>
</evidence>
<reference evidence="2 3" key="1">
    <citation type="submission" date="2017-12" db="EMBL/GenBank/DDBJ databases">
        <title>High-resolution comparative analysis of great ape genomes.</title>
        <authorList>
            <person name="Pollen A."/>
            <person name="Hastie A."/>
            <person name="Hormozdiari F."/>
            <person name="Dougherty M."/>
            <person name="Liu R."/>
            <person name="Chaisson M."/>
            <person name="Hoppe E."/>
            <person name="Hill C."/>
            <person name="Pang A."/>
            <person name="Hillier L."/>
            <person name="Baker C."/>
            <person name="Armstrong J."/>
            <person name="Shendure J."/>
            <person name="Paten B."/>
            <person name="Wilson R."/>
            <person name="Chao H."/>
            <person name="Schneider V."/>
            <person name="Ventura M."/>
            <person name="Kronenberg Z."/>
            <person name="Murali S."/>
            <person name="Gordon D."/>
            <person name="Cantsilieris S."/>
            <person name="Munson K."/>
            <person name="Nelson B."/>
            <person name="Raja A."/>
            <person name="Underwood J."/>
            <person name="Diekhans M."/>
            <person name="Fiddes I."/>
            <person name="Haussler D."/>
            <person name="Eichler E."/>
        </authorList>
    </citation>
    <scope>NUCLEOTIDE SEQUENCE [LARGE SCALE GENOMIC DNA]</scope>
    <source>
        <strain evidence="2">Yerkes chimp pedigree #C0471</strain>
    </source>
</reference>
<feature type="signal peptide" evidence="1">
    <location>
        <begin position="1"/>
        <end position="19"/>
    </location>
</feature>
<evidence type="ECO:0000313" key="2">
    <source>
        <dbReference type="EMBL" id="PNI28502.1"/>
    </source>
</evidence>
<dbReference type="Proteomes" id="UP000236370">
    <property type="component" value="Unassembled WGS sequence"/>
</dbReference>
<feature type="chain" id="PRO_5014468870" evidence="1">
    <location>
        <begin position="20"/>
        <end position="69"/>
    </location>
</feature>
<accession>A0A2J8K0J8</accession>
<name>A0A2J8K0J8_PANTR</name>
<keyword evidence="1" id="KW-0732">Signal</keyword>
<dbReference type="AlphaFoldDB" id="A0A2J8K0J8"/>
<evidence type="ECO:0000256" key="1">
    <source>
        <dbReference type="SAM" id="SignalP"/>
    </source>
</evidence>
<proteinExistence type="predicted"/>
<comment type="caution">
    <text evidence="2">The sequence shown here is derived from an EMBL/GenBank/DDBJ whole genome shotgun (WGS) entry which is preliminary data.</text>
</comment>
<dbReference type="EMBL" id="NBAG03000402">
    <property type="protein sequence ID" value="PNI28502.1"/>
    <property type="molecule type" value="Genomic_DNA"/>
</dbReference>
<feature type="non-terminal residue" evidence="2">
    <location>
        <position position="1"/>
    </location>
</feature>
<gene>
    <name evidence="2" type="ORF">CK820_G0042509</name>
</gene>
<protein>
    <submittedName>
        <fullName evidence="2">GALNT14 isoform 7</fullName>
    </submittedName>
</protein>
<organism evidence="2 3">
    <name type="scientific">Pan troglodytes</name>
    <name type="common">Chimpanzee</name>
    <dbReference type="NCBI Taxonomy" id="9598"/>
    <lineage>
        <taxon>Eukaryota</taxon>
        <taxon>Metazoa</taxon>
        <taxon>Chordata</taxon>
        <taxon>Craniata</taxon>
        <taxon>Vertebrata</taxon>
        <taxon>Euteleostomi</taxon>
        <taxon>Mammalia</taxon>
        <taxon>Eutheria</taxon>
        <taxon>Euarchontoglires</taxon>
        <taxon>Primates</taxon>
        <taxon>Haplorrhini</taxon>
        <taxon>Catarrhini</taxon>
        <taxon>Hominidae</taxon>
        <taxon>Pan</taxon>
    </lineage>
</organism>